<feature type="compositionally biased region" description="Basic residues" evidence="1">
    <location>
        <begin position="1"/>
        <end position="11"/>
    </location>
</feature>
<organism evidence="2 3">
    <name type="scientific">Gymnopus androsaceus JB14</name>
    <dbReference type="NCBI Taxonomy" id="1447944"/>
    <lineage>
        <taxon>Eukaryota</taxon>
        <taxon>Fungi</taxon>
        <taxon>Dikarya</taxon>
        <taxon>Basidiomycota</taxon>
        <taxon>Agaricomycotina</taxon>
        <taxon>Agaricomycetes</taxon>
        <taxon>Agaricomycetidae</taxon>
        <taxon>Agaricales</taxon>
        <taxon>Marasmiineae</taxon>
        <taxon>Omphalotaceae</taxon>
        <taxon>Gymnopus</taxon>
    </lineage>
</organism>
<feature type="region of interest" description="Disordered" evidence="1">
    <location>
        <begin position="1"/>
        <end position="48"/>
    </location>
</feature>
<feature type="region of interest" description="Disordered" evidence="1">
    <location>
        <begin position="118"/>
        <end position="146"/>
    </location>
</feature>
<protein>
    <submittedName>
        <fullName evidence="2">Uncharacterized protein</fullName>
    </submittedName>
</protein>
<dbReference type="AlphaFoldDB" id="A0A6A4GJ19"/>
<feature type="compositionally biased region" description="Basic and acidic residues" evidence="1">
    <location>
        <begin position="34"/>
        <end position="48"/>
    </location>
</feature>
<reference evidence="2" key="1">
    <citation type="journal article" date="2019" name="Environ. Microbiol.">
        <title>Fungal ecological strategies reflected in gene transcription - a case study of two litter decomposers.</title>
        <authorList>
            <person name="Barbi F."/>
            <person name="Kohler A."/>
            <person name="Barry K."/>
            <person name="Baskaran P."/>
            <person name="Daum C."/>
            <person name="Fauchery L."/>
            <person name="Ihrmark K."/>
            <person name="Kuo A."/>
            <person name="LaButti K."/>
            <person name="Lipzen A."/>
            <person name="Morin E."/>
            <person name="Grigoriev I.V."/>
            <person name="Henrissat B."/>
            <person name="Lindahl B."/>
            <person name="Martin F."/>
        </authorList>
    </citation>
    <scope>NUCLEOTIDE SEQUENCE</scope>
    <source>
        <strain evidence="2">JB14</strain>
    </source>
</reference>
<gene>
    <name evidence="2" type="ORF">BT96DRAFT_1007116</name>
</gene>
<evidence type="ECO:0000256" key="1">
    <source>
        <dbReference type="SAM" id="MobiDB-lite"/>
    </source>
</evidence>
<accession>A0A6A4GJ19</accession>
<dbReference type="OrthoDB" id="3266275at2759"/>
<sequence length="146" mass="16283">MSAKPKPKHTRKSADDGGQPSEVKRVKRARKAKEKGNEEKLNEKEDQKNIEWTSKLAFTLIACIAKDKDIKNGLYPGPGANISTAKGGGLPKTEHQFKLFTMIFGDHPEWQPAIELAQTPQKKGPASKTRTNFGLTIKRMAKQTRE</sequence>
<dbReference type="Proteomes" id="UP000799118">
    <property type="component" value="Unassembled WGS sequence"/>
</dbReference>
<evidence type="ECO:0000313" key="3">
    <source>
        <dbReference type="Proteomes" id="UP000799118"/>
    </source>
</evidence>
<evidence type="ECO:0000313" key="2">
    <source>
        <dbReference type="EMBL" id="KAE9385357.1"/>
    </source>
</evidence>
<keyword evidence="3" id="KW-1185">Reference proteome</keyword>
<proteinExistence type="predicted"/>
<dbReference type="EMBL" id="ML769995">
    <property type="protein sequence ID" value="KAE9385357.1"/>
    <property type="molecule type" value="Genomic_DNA"/>
</dbReference>
<name>A0A6A4GJ19_9AGAR</name>